<evidence type="ECO:0000313" key="2">
    <source>
        <dbReference type="EMBL" id="KAL3066012.1"/>
    </source>
</evidence>
<feature type="region of interest" description="Disordered" evidence="1">
    <location>
        <begin position="73"/>
        <end position="109"/>
    </location>
</feature>
<dbReference type="AlphaFoldDB" id="A0ABD2HI80"/>
<reference evidence="2 3" key="2">
    <citation type="journal article" date="2024" name="G3 (Bethesda)">
        <title>The genome of the cryopelagic Antarctic bald notothen, Trematomus borchgrevinki.</title>
        <authorList>
            <person name="Rayamajhi N."/>
            <person name="Rivera-Colon A.G."/>
            <person name="Minhas B.F."/>
            <person name="Cheng C.C."/>
            <person name="Catchen J.M."/>
        </authorList>
    </citation>
    <scope>NUCLEOTIDE SEQUENCE [LARGE SCALE GENOMIC DNA]</scope>
    <source>
        <strain evidence="2">AGRC-2024</strain>
    </source>
</reference>
<protein>
    <submittedName>
        <fullName evidence="2">Uncharacterized protein</fullName>
    </submittedName>
</protein>
<proteinExistence type="predicted"/>
<accession>A0ABD2HI80</accession>
<name>A0ABD2HI80_PAGBO</name>
<dbReference type="Proteomes" id="UP001619887">
    <property type="component" value="Unassembled WGS sequence"/>
</dbReference>
<gene>
    <name evidence="2" type="ORF">OYC64_016034</name>
</gene>
<organism evidence="2 3">
    <name type="scientific">Pagothenia borchgrevinki</name>
    <name type="common">Bald rockcod</name>
    <name type="synonym">Trematomus borchgrevinki</name>
    <dbReference type="NCBI Taxonomy" id="8213"/>
    <lineage>
        <taxon>Eukaryota</taxon>
        <taxon>Metazoa</taxon>
        <taxon>Chordata</taxon>
        <taxon>Craniata</taxon>
        <taxon>Vertebrata</taxon>
        <taxon>Euteleostomi</taxon>
        <taxon>Actinopterygii</taxon>
        <taxon>Neopterygii</taxon>
        <taxon>Teleostei</taxon>
        <taxon>Neoteleostei</taxon>
        <taxon>Acanthomorphata</taxon>
        <taxon>Eupercaria</taxon>
        <taxon>Perciformes</taxon>
        <taxon>Notothenioidei</taxon>
        <taxon>Nototheniidae</taxon>
        <taxon>Pagothenia</taxon>
    </lineage>
</organism>
<feature type="compositionally biased region" description="Polar residues" evidence="1">
    <location>
        <begin position="94"/>
        <end position="109"/>
    </location>
</feature>
<sequence>MLAFSQLHKCLTLEKEACRLLLGRWRERLHDCCGKQHLCSRWSFCVKGSCSYNKIESYTLDQCSIQTTCPHKEDVPGVFEKQPVPGGGARPPSLNASTQTQKNGSPLAA</sequence>
<comment type="caution">
    <text evidence="2">The sequence shown here is derived from an EMBL/GenBank/DDBJ whole genome shotgun (WGS) entry which is preliminary data.</text>
</comment>
<evidence type="ECO:0000256" key="1">
    <source>
        <dbReference type="SAM" id="MobiDB-lite"/>
    </source>
</evidence>
<keyword evidence="3" id="KW-1185">Reference proteome</keyword>
<dbReference type="EMBL" id="JBIYXZ010002069">
    <property type="protein sequence ID" value="KAL3066012.1"/>
    <property type="molecule type" value="Genomic_DNA"/>
</dbReference>
<reference evidence="2 3" key="1">
    <citation type="journal article" date="2022" name="G3 (Bethesda)">
        <title>Evaluating Illumina-, Nanopore-, and PacBio-based genome assembly strategies with the bald notothen, Trematomus borchgrevinki.</title>
        <authorList>
            <person name="Rayamajhi N."/>
            <person name="Cheng C.C."/>
            <person name="Catchen J.M."/>
        </authorList>
    </citation>
    <scope>NUCLEOTIDE SEQUENCE [LARGE SCALE GENOMIC DNA]</scope>
    <source>
        <strain evidence="2">AGRC-2024</strain>
    </source>
</reference>
<evidence type="ECO:0000313" key="3">
    <source>
        <dbReference type="Proteomes" id="UP001619887"/>
    </source>
</evidence>